<dbReference type="PANTHER" id="PTHR43633">
    <property type="entry name" value="ALCOHOL DEHYDROGENASE YQHD"/>
    <property type="match status" value="1"/>
</dbReference>
<dbReference type="PROSITE" id="PS00060">
    <property type="entry name" value="ADH_IRON_2"/>
    <property type="match status" value="1"/>
</dbReference>
<keyword evidence="5" id="KW-1185">Reference proteome</keyword>
<proteinExistence type="predicted"/>
<dbReference type="InterPro" id="IPR001670">
    <property type="entry name" value="ADH_Fe/GldA"/>
</dbReference>
<protein>
    <submittedName>
        <fullName evidence="4">Iron-containing alcohol dehydrogenase</fullName>
        <ecNumber evidence="4">1.1.1.1</ecNumber>
    </submittedName>
</protein>
<dbReference type="EC" id="1.1.1.1" evidence="4"/>
<feature type="domain" description="Alcohol dehydrogenase iron-type/glycerol dehydrogenase GldA" evidence="2">
    <location>
        <begin position="9"/>
        <end position="174"/>
    </location>
</feature>
<dbReference type="EMBL" id="JBBYXI010000001">
    <property type="protein sequence ID" value="MEN3929716.1"/>
    <property type="molecule type" value="Genomic_DNA"/>
</dbReference>
<dbReference type="RefSeq" id="WP_346335709.1">
    <property type="nucleotide sequence ID" value="NZ_JBBYXI010000001.1"/>
</dbReference>
<dbReference type="SUPFAM" id="SSF56796">
    <property type="entry name" value="Dehydroquinate synthase-like"/>
    <property type="match status" value="1"/>
</dbReference>
<organism evidence="4 5">
    <name type="scientific">Hohaiivirga grylli</name>
    <dbReference type="NCBI Taxonomy" id="3133970"/>
    <lineage>
        <taxon>Bacteria</taxon>
        <taxon>Pseudomonadati</taxon>
        <taxon>Pseudomonadota</taxon>
        <taxon>Alphaproteobacteria</taxon>
        <taxon>Hyphomicrobiales</taxon>
        <taxon>Methylobacteriaceae</taxon>
        <taxon>Hohaiivirga</taxon>
    </lineage>
</organism>
<comment type="caution">
    <text evidence="4">The sequence shown here is derived from an EMBL/GenBank/DDBJ whole genome shotgun (WGS) entry which is preliminary data.</text>
</comment>
<gene>
    <name evidence="4" type="ORF">WJT86_01410</name>
</gene>
<dbReference type="InterPro" id="IPR044731">
    <property type="entry name" value="BDH-like"/>
</dbReference>
<evidence type="ECO:0000313" key="4">
    <source>
        <dbReference type="EMBL" id="MEN3929716.1"/>
    </source>
</evidence>
<evidence type="ECO:0000259" key="2">
    <source>
        <dbReference type="Pfam" id="PF00465"/>
    </source>
</evidence>
<dbReference type="Pfam" id="PF00465">
    <property type="entry name" value="Fe-ADH"/>
    <property type="match status" value="1"/>
</dbReference>
<dbReference type="InterPro" id="IPR018211">
    <property type="entry name" value="ADH_Fe_CS"/>
</dbReference>
<sequence>MMKFSYYNPTRIQFGANTIASIATLIPKESKVLVTYGGGSIKKNGIYDQVKDALKDYEWHEFSGIEPNPLVETLDKAVAVAKEKKIDFILAVGGGSVIDGSKYIAAAALYDGEGWDILEKKHIVTKALPLGAILTLPATASESNPTAVISRKSTQTKLAFSSSAVYPKFAVLDPSAMVTLPERQIANGLVDSFIHTCEQYLTYPVGALVQDGYCETLLRTLKHLIERFNEHDDLLWQENLMWAANQGLSGLIGVGVPQDWATHRIGHELTAMFGIDHARTLTIVQPALLREMISDKAAKLSQMGRNVFHLPQTSDIAEKTIDAIEALYRSIGMPVRFSDCEITDPETPAKLVAALKEHNMIALGEKGNITPEISEKILTKAMR</sequence>
<dbReference type="InterPro" id="IPR056798">
    <property type="entry name" value="ADH_Fe_C"/>
</dbReference>
<evidence type="ECO:0000256" key="1">
    <source>
        <dbReference type="ARBA" id="ARBA00023002"/>
    </source>
</evidence>
<evidence type="ECO:0000259" key="3">
    <source>
        <dbReference type="Pfam" id="PF25137"/>
    </source>
</evidence>
<dbReference type="GO" id="GO:0004022">
    <property type="term" value="F:alcohol dehydrogenase (NAD+) activity"/>
    <property type="evidence" value="ECO:0007669"/>
    <property type="project" value="UniProtKB-EC"/>
</dbReference>
<dbReference type="Pfam" id="PF25137">
    <property type="entry name" value="ADH_Fe_C"/>
    <property type="match status" value="1"/>
</dbReference>
<dbReference type="PANTHER" id="PTHR43633:SF1">
    <property type="entry name" value="ALCOHOL DEHYDROGENASE YQHD"/>
    <property type="match status" value="1"/>
</dbReference>
<accession>A0ABV0BHG8</accession>
<dbReference type="CDD" id="cd08187">
    <property type="entry name" value="BDH"/>
    <property type="match status" value="1"/>
</dbReference>
<keyword evidence="1 4" id="KW-0560">Oxidoreductase</keyword>
<evidence type="ECO:0000313" key="5">
    <source>
        <dbReference type="Proteomes" id="UP001418637"/>
    </source>
</evidence>
<feature type="domain" description="Fe-containing alcohol dehydrogenase-like C-terminal" evidence="3">
    <location>
        <begin position="186"/>
        <end position="360"/>
    </location>
</feature>
<dbReference type="Gene3D" id="1.20.1090.10">
    <property type="entry name" value="Dehydroquinate synthase-like - alpha domain"/>
    <property type="match status" value="1"/>
</dbReference>
<name>A0ABV0BHG8_9HYPH</name>
<dbReference type="Gene3D" id="3.40.50.1970">
    <property type="match status" value="1"/>
</dbReference>
<reference evidence="4 5" key="1">
    <citation type="submission" date="2024-04" db="EMBL/GenBank/DDBJ databases">
        <title>A novel species isolated from cricket.</title>
        <authorList>
            <person name="Wang H.-C."/>
        </authorList>
    </citation>
    <scope>NUCLEOTIDE SEQUENCE [LARGE SCALE GENOMIC DNA]</scope>
    <source>
        <strain evidence="4 5">WL0021</strain>
    </source>
</reference>
<dbReference type="Proteomes" id="UP001418637">
    <property type="component" value="Unassembled WGS sequence"/>
</dbReference>